<keyword evidence="1" id="KW-0560">Oxidoreductase</keyword>
<name>A0ABR9JXV4_9ACTN</name>
<reference evidence="4 5" key="1">
    <citation type="submission" date="2020-10" db="EMBL/GenBank/DDBJ databases">
        <title>Sequencing the genomes of 1000 actinobacteria strains.</title>
        <authorList>
            <person name="Klenk H.-P."/>
        </authorList>
    </citation>
    <scope>NUCLEOTIDE SEQUENCE [LARGE SCALE GENOMIC DNA]</scope>
    <source>
        <strain evidence="4 5">DSM 46744</strain>
    </source>
</reference>
<gene>
    <name evidence="4" type="ORF">H4W34_005237</name>
</gene>
<dbReference type="Proteomes" id="UP000627838">
    <property type="component" value="Unassembled WGS sequence"/>
</dbReference>
<dbReference type="Pfam" id="PF01243">
    <property type="entry name" value="PNPOx_N"/>
    <property type="match status" value="1"/>
</dbReference>
<feature type="region of interest" description="Disordered" evidence="2">
    <location>
        <begin position="22"/>
        <end position="60"/>
    </location>
</feature>
<sequence length="143" mass="15533">MDATTDPFTAAERAYLAGQGLGRLSTIGPDGGPQTRPVGFRLNDDGTIDVGGPDNANSRKYRNVRADPHVSFLVDDMAAPDDPDAVKPGWGRGVEIRGIAETVKGTMHIGQGYFSDDLIRIRPTRVISWHIDPDHPEQRSRAV</sequence>
<dbReference type="PANTHER" id="PTHR35176">
    <property type="entry name" value="HEME OXYGENASE HI_0854-RELATED"/>
    <property type="match status" value="1"/>
</dbReference>
<dbReference type="EMBL" id="JADBDZ010000001">
    <property type="protein sequence ID" value="MBE1535404.1"/>
    <property type="molecule type" value="Genomic_DNA"/>
</dbReference>
<dbReference type="InterPro" id="IPR052019">
    <property type="entry name" value="F420H2_bilvrd_red/Heme_oxyg"/>
</dbReference>
<comment type="caution">
    <text evidence="4">The sequence shown here is derived from an EMBL/GenBank/DDBJ whole genome shotgun (WGS) entry which is preliminary data.</text>
</comment>
<dbReference type="SUPFAM" id="SSF50475">
    <property type="entry name" value="FMN-binding split barrel"/>
    <property type="match status" value="1"/>
</dbReference>
<feature type="domain" description="Pyridoxamine 5'-phosphate oxidase N-terminal" evidence="3">
    <location>
        <begin position="9"/>
        <end position="124"/>
    </location>
</feature>
<evidence type="ECO:0000313" key="4">
    <source>
        <dbReference type="EMBL" id="MBE1535404.1"/>
    </source>
</evidence>
<organism evidence="4 5">
    <name type="scientific">Actinomadura algeriensis</name>
    <dbReference type="NCBI Taxonomy" id="1679523"/>
    <lineage>
        <taxon>Bacteria</taxon>
        <taxon>Bacillati</taxon>
        <taxon>Actinomycetota</taxon>
        <taxon>Actinomycetes</taxon>
        <taxon>Streptosporangiales</taxon>
        <taxon>Thermomonosporaceae</taxon>
        <taxon>Actinomadura</taxon>
    </lineage>
</organism>
<dbReference type="NCBIfam" id="TIGR04023">
    <property type="entry name" value="PPOX_MSMEG_5819"/>
    <property type="match status" value="1"/>
</dbReference>
<dbReference type="PANTHER" id="PTHR35176:SF6">
    <property type="entry name" value="HEME OXYGENASE HI_0854-RELATED"/>
    <property type="match status" value="1"/>
</dbReference>
<dbReference type="Gene3D" id="2.30.110.10">
    <property type="entry name" value="Electron Transport, Fmn-binding Protein, Chain A"/>
    <property type="match status" value="1"/>
</dbReference>
<evidence type="ECO:0000313" key="5">
    <source>
        <dbReference type="Proteomes" id="UP000627838"/>
    </source>
</evidence>
<evidence type="ECO:0000256" key="2">
    <source>
        <dbReference type="SAM" id="MobiDB-lite"/>
    </source>
</evidence>
<dbReference type="InterPro" id="IPR011576">
    <property type="entry name" value="Pyridox_Oxase_N"/>
</dbReference>
<dbReference type="RefSeq" id="WP_192761615.1">
    <property type="nucleotide sequence ID" value="NZ_JADBDZ010000001.1"/>
</dbReference>
<dbReference type="InterPro" id="IPR024031">
    <property type="entry name" value="MSMEG_5819/OxyR"/>
</dbReference>
<evidence type="ECO:0000256" key="1">
    <source>
        <dbReference type="ARBA" id="ARBA00023002"/>
    </source>
</evidence>
<accession>A0ABR9JXV4</accession>
<keyword evidence="5" id="KW-1185">Reference proteome</keyword>
<protein>
    <submittedName>
        <fullName evidence="4">Pyridoxamine 5'-phosphate oxidase family protein</fullName>
    </submittedName>
</protein>
<dbReference type="InterPro" id="IPR012349">
    <property type="entry name" value="Split_barrel_FMN-bd"/>
</dbReference>
<evidence type="ECO:0000259" key="3">
    <source>
        <dbReference type="Pfam" id="PF01243"/>
    </source>
</evidence>
<proteinExistence type="predicted"/>